<feature type="compositionally biased region" description="Low complexity" evidence="6">
    <location>
        <begin position="261"/>
        <end position="286"/>
    </location>
</feature>
<dbReference type="OrthoDB" id="983479at2759"/>
<dbReference type="GO" id="GO:0008270">
    <property type="term" value="F:zinc ion binding"/>
    <property type="evidence" value="ECO:0007669"/>
    <property type="project" value="UniProtKB-KW"/>
</dbReference>
<feature type="compositionally biased region" description="Polar residues" evidence="6">
    <location>
        <begin position="249"/>
        <end position="260"/>
    </location>
</feature>
<dbReference type="GO" id="GO:0000139">
    <property type="term" value="C:Golgi membrane"/>
    <property type="evidence" value="ECO:0007669"/>
    <property type="project" value="TreeGrafter"/>
</dbReference>
<feature type="compositionally biased region" description="Low complexity" evidence="6">
    <location>
        <begin position="157"/>
        <end position="166"/>
    </location>
</feature>
<organism evidence="8 10">
    <name type="scientific">Plasmodiophora brassicae</name>
    <name type="common">Clubroot disease agent</name>
    <dbReference type="NCBI Taxonomy" id="37360"/>
    <lineage>
        <taxon>Eukaryota</taxon>
        <taxon>Sar</taxon>
        <taxon>Rhizaria</taxon>
        <taxon>Endomyxa</taxon>
        <taxon>Phytomyxea</taxon>
        <taxon>Plasmodiophorida</taxon>
        <taxon>Plasmodiophoridae</taxon>
        <taxon>Plasmodiophora</taxon>
    </lineage>
</organism>
<keyword evidence="3 5" id="KW-0863">Zinc-finger</keyword>
<dbReference type="PANTHER" id="PTHR46395">
    <property type="entry name" value="ADP-RIBOSYLATION FACTOR GTPASE-ACTIVATING PROTEIN 1"/>
    <property type="match status" value="1"/>
</dbReference>
<evidence type="ECO:0000313" key="10">
    <source>
        <dbReference type="Proteomes" id="UP000039324"/>
    </source>
</evidence>
<evidence type="ECO:0000313" key="8">
    <source>
        <dbReference type="EMBL" id="CEP00753.1"/>
    </source>
</evidence>
<keyword evidence="1" id="KW-0343">GTPase activation</keyword>
<protein>
    <recommendedName>
        <fullName evidence="7">Arf-GAP domain-containing protein</fullName>
    </recommendedName>
</protein>
<feature type="region of interest" description="Disordered" evidence="6">
    <location>
        <begin position="231"/>
        <end position="347"/>
    </location>
</feature>
<dbReference type="Pfam" id="PF01412">
    <property type="entry name" value="ArfGap"/>
    <property type="match status" value="1"/>
</dbReference>
<evidence type="ECO:0000256" key="4">
    <source>
        <dbReference type="ARBA" id="ARBA00022833"/>
    </source>
</evidence>
<dbReference type="PROSITE" id="PS50115">
    <property type="entry name" value="ARFGAP"/>
    <property type="match status" value="1"/>
</dbReference>
<feature type="region of interest" description="Disordered" evidence="6">
    <location>
        <begin position="157"/>
        <end position="177"/>
    </location>
</feature>
<reference evidence="8 10" key="1">
    <citation type="submission" date="2015-02" db="EMBL/GenBank/DDBJ databases">
        <authorList>
            <person name="Chooi Y.-H."/>
        </authorList>
    </citation>
    <scope>NUCLEOTIDE SEQUENCE [LARGE SCALE GENOMIC DNA]</scope>
    <source>
        <strain evidence="8">E3</strain>
    </source>
</reference>
<dbReference type="Proteomes" id="UP000039324">
    <property type="component" value="Unassembled WGS sequence"/>
</dbReference>
<reference evidence="9 11" key="2">
    <citation type="submission" date="2018-03" db="EMBL/GenBank/DDBJ databases">
        <authorList>
            <person name="Fogelqvist J."/>
        </authorList>
    </citation>
    <scope>NUCLEOTIDE SEQUENCE [LARGE SCALE GENOMIC DNA]</scope>
</reference>
<dbReference type="InterPro" id="IPR001164">
    <property type="entry name" value="ArfGAP_dom"/>
</dbReference>
<gene>
    <name evidence="8" type="ORF">PBRA_001807</name>
    <name evidence="9" type="ORF">PLBR_LOCUS980</name>
</gene>
<dbReference type="PRINTS" id="PR00405">
    <property type="entry name" value="REVINTRACTNG"/>
</dbReference>
<evidence type="ECO:0000259" key="7">
    <source>
        <dbReference type="PROSITE" id="PS50115"/>
    </source>
</evidence>
<evidence type="ECO:0000256" key="2">
    <source>
        <dbReference type="ARBA" id="ARBA00022723"/>
    </source>
</evidence>
<accession>A0A0G4IZH8</accession>
<evidence type="ECO:0000256" key="3">
    <source>
        <dbReference type="ARBA" id="ARBA00022771"/>
    </source>
</evidence>
<dbReference type="EMBL" id="OVEO01000002">
    <property type="protein sequence ID" value="SPQ93765.1"/>
    <property type="molecule type" value="Genomic_DNA"/>
</dbReference>
<dbReference type="EMBL" id="CDSF01000101">
    <property type="protein sequence ID" value="CEP00753.1"/>
    <property type="molecule type" value="Genomic_DNA"/>
</dbReference>
<name>A0A0G4IZH8_PLABS</name>
<dbReference type="InterPro" id="IPR038508">
    <property type="entry name" value="ArfGAP_dom_sf"/>
</dbReference>
<keyword evidence="9" id="KW-0496">Mitochondrion</keyword>
<proteinExistence type="predicted"/>
<keyword evidence="4" id="KW-0862">Zinc</keyword>
<dbReference type="Proteomes" id="UP000290189">
    <property type="component" value="Unassembled WGS sequence"/>
</dbReference>
<dbReference type="AlphaFoldDB" id="A0A0G4IZH8"/>
<dbReference type="Gene3D" id="1.10.220.150">
    <property type="entry name" value="Arf GTPase activating protein"/>
    <property type="match status" value="1"/>
</dbReference>
<geneLocation type="mitochondrion" evidence="9"/>
<dbReference type="CDD" id="cd08830">
    <property type="entry name" value="ArfGap_ArfGap1"/>
    <property type="match status" value="1"/>
</dbReference>
<feature type="compositionally biased region" description="Low complexity" evidence="6">
    <location>
        <begin position="309"/>
        <end position="321"/>
    </location>
</feature>
<dbReference type="InterPro" id="IPR037278">
    <property type="entry name" value="ARFGAP/RecO"/>
</dbReference>
<evidence type="ECO:0000256" key="6">
    <source>
        <dbReference type="SAM" id="MobiDB-lite"/>
    </source>
</evidence>
<dbReference type="SUPFAM" id="SSF57863">
    <property type="entry name" value="ArfGap/RecO-like zinc finger"/>
    <property type="match status" value="1"/>
</dbReference>
<evidence type="ECO:0000313" key="11">
    <source>
        <dbReference type="Proteomes" id="UP000290189"/>
    </source>
</evidence>
<dbReference type="SMART" id="SM00105">
    <property type="entry name" value="ArfGap"/>
    <property type="match status" value="1"/>
</dbReference>
<sequence length="347" mass="37831">MSFNFREPLNAIQSDVANKTCVDCDRPNPQWASVSHGTFICIDCSGVHRSLGVHISFVRSVTMDSWSEKQINMLRHGGNERMRRFFQMQKFPPNLSQAEKYGSTAAGAYRDRLKALADGRDPGPEIAFIGYVPPPVMQSAPAQSQYMAPPASSSSSPYVGYGSMGSQSRAPAPQPSGDLWGSVSSMFNSVVDTSRSLAEKSQPMLTDASSKGWAAMQSLYSKAQEVSTNVIGGTSSMPVLPRDADRPKSTYQGISSDAYYQSQQQQSVQPQQRQQQQQAQQMAPRVSDPIPRPSSKPFAGFNDDQLVDAPAASAPRRTSQPRPQPPAAAPAKAEAKVDDFDEWGWDD</sequence>
<dbReference type="GO" id="GO:0005096">
    <property type="term" value="F:GTPase activator activity"/>
    <property type="evidence" value="ECO:0007669"/>
    <property type="project" value="UniProtKB-KW"/>
</dbReference>
<dbReference type="GO" id="GO:0030100">
    <property type="term" value="P:regulation of endocytosis"/>
    <property type="evidence" value="ECO:0007669"/>
    <property type="project" value="TreeGrafter"/>
</dbReference>
<dbReference type="PANTHER" id="PTHR46395:SF1">
    <property type="entry name" value="ADP-RIBOSYLATION FACTOR GTPASE-ACTIVATING PROTEIN 1"/>
    <property type="match status" value="1"/>
</dbReference>
<evidence type="ECO:0000313" key="9">
    <source>
        <dbReference type="EMBL" id="SPQ93765.1"/>
    </source>
</evidence>
<evidence type="ECO:0000256" key="5">
    <source>
        <dbReference type="PROSITE-ProRule" id="PRU00288"/>
    </source>
</evidence>
<keyword evidence="10" id="KW-1185">Reference proteome</keyword>
<keyword evidence="2" id="KW-0479">Metal-binding</keyword>
<feature type="domain" description="Arf-GAP" evidence="7">
    <location>
        <begin position="6"/>
        <end position="122"/>
    </location>
</feature>
<evidence type="ECO:0000256" key="1">
    <source>
        <dbReference type="ARBA" id="ARBA00022468"/>
    </source>
</evidence>
<dbReference type="STRING" id="37360.A0A0G4IZH8"/>
<dbReference type="GO" id="GO:0032012">
    <property type="term" value="P:regulation of ARF protein signal transduction"/>
    <property type="evidence" value="ECO:0007669"/>
    <property type="project" value="TreeGrafter"/>
</dbReference>